<evidence type="ECO:0000313" key="7">
    <source>
        <dbReference type="EMBL" id="KAK3085665.1"/>
    </source>
</evidence>
<evidence type="ECO:0000256" key="4">
    <source>
        <dbReference type="ARBA" id="ARBA00035209"/>
    </source>
</evidence>
<name>A0AA89BWZ0_PINIB</name>
<reference evidence="7" key="1">
    <citation type="submission" date="2019-08" db="EMBL/GenBank/DDBJ databases">
        <title>The improved chromosome-level genome for the pearl oyster Pinctada fucata martensii using PacBio sequencing and Hi-C.</title>
        <authorList>
            <person name="Zheng Z."/>
        </authorList>
    </citation>
    <scope>NUCLEOTIDE SEQUENCE</scope>
    <source>
        <strain evidence="7">ZZ-2019</strain>
        <tissue evidence="7">Adductor muscle</tissue>
    </source>
</reference>
<accession>A0AA89BWZ0</accession>
<dbReference type="Proteomes" id="UP001186944">
    <property type="component" value="Unassembled WGS sequence"/>
</dbReference>
<keyword evidence="3" id="KW-0687">Ribonucleoprotein</keyword>
<dbReference type="NCBIfam" id="TIGR03625">
    <property type="entry name" value="L3_bact"/>
    <property type="match status" value="1"/>
</dbReference>
<keyword evidence="2" id="KW-0689">Ribosomal protein</keyword>
<dbReference type="InterPro" id="IPR009000">
    <property type="entry name" value="Transl_B-barrel_sf"/>
</dbReference>
<sequence>IFRVLTCYQPVRYRKRRSKAPGWFVPRRGGGASRDLTKENRDFLRDLVKEKYDKTLSSPLKEEPWPRGTWDFGTKRVGLLAIKLGMTAQFNKKGQKVACTLLQVVDNHVVGYTPPEKFMNSVGWKPWWRNMYGSVTVGAMSCDPSGFTKAYNNIFLNAGVPTKRKLTRFLVTPNAAVQPGTRLNVMHFKVGDYIDLQAKTVDHGFQGVVKRWGFKGQRQSHGVGKSERRPGATGVGRVSSGIIKGKKLPGHMGSDWNTSKGSQIVRINTKYNLIYVRGPCSGPTHCFVRIMDTCLPVRRDEIEKSENHPSMPTTFPEDLTEEVPEEYFHESLHQFNEPSITYSADEDSK</sequence>
<dbReference type="PANTHER" id="PTHR11229:SF8">
    <property type="entry name" value="LARGE RIBOSOMAL SUBUNIT PROTEIN UL3M"/>
    <property type="match status" value="1"/>
</dbReference>
<evidence type="ECO:0000256" key="2">
    <source>
        <dbReference type="ARBA" id="ARBA00022980"/>
    </source>
</evidence>
<proteinExistence type="inferred from homology"/>
<evidence type="ECO:0000256" key="6">
    <source>
        <dbReference type="SAM" id="MobiDB-lite"/>
    </source>
</evidence>
<dbReference type="AlphaFoldDB" id="A0AA89BWZ0"/>
<dbReference type="Pfam" id="PF00297">
    <property type="entry name" value="Ribosomal_L3"/>
    <property type="match status" value="1"/>
</dbReference>
<organism evidence="7 8">
    <name type="scientific">Pinctada imbricata</name>
    <name type="common">Atlantic pearl-oyster</name>
    <name type="synonym">Pinctada martensii</name>
    <dbReference type="NCBI Taxonomy" id="66713"/>
    <lineage>
        <taxon>Eukaryota</taxon>
        <taxon>Metazoa</taxon>
        <taxon>Spiralia</taxon>
        <taxon>Lophotrochozoa</taxon>
        <taxon>Mollusca</taxon>
        <taxon>Bivalvia</taxon>
        <taxon>Autobranchia</taxon>
        <taxon>Pteriomorphia</taxon>
        <taxon>Pterioida</taxon>
        <taxon>Pterioidea</taxon>
        <taxon>Pteriidae</taxon>
        <taxon>Pinctada</taxon>
    </lineage>
</organism>
<gene>
    <name evidence="7" type="ORF">FSP39_006881</name>
</gene>
<dbReference type="GO" id="GO:0006412">
    <property type="term" value="P:translation"/>
    <property type="evidence" value="ECO:0007669"/>
    <property type="project" value="InterPro"/>
</dbReference>
<dbReference type="PANTHER" id="PTHR11229">
    <property type="entry name" value="50S RIBOSOMAL PROTEIN L3"/>
    <property type="match status" value="1"/>
</dbReference>
<dbReference type="GO" id="GO:0005762">
    <property type="term" value="C:mitochondrial large ribosomal subunit"/>
    <property type="evidence" value="ECO:0007669"/>
    <property type="project" value="TreeGrafter"/>
</dbReference>
<feature type="region of interest" description="Disordered" evidence="6">
    <location>
        <begin position="219"/>
        <end position="239"/>
    </location>
</feature>
<keyword evidence="8" id="KW-1185">Reference proteome</keyword>
<evidence type="ECO:0000256" key="3">
    <source>
        <dbReference type="ARBA" id="ARBA00023274"/>
    </source>
</evidence>
<dbReference type="SUPFAM" id="SSF50447">
    <property type="entry name" value="Translation proteins"/>
    <property type="match status" value="1"/>
</dbReference>
<protein>
    <recommendedName>
        <fullName evidence="4">Large ribosomal subunit protein uL3m</fullName>
    </recommendedName>
    <alternativeName>
        <fullName evidence="5">39S ribosomal protein L3, mitochondrial</fullName>
    </alternativeName>
</protein>
<feature type="non-terminal residue" evidence="7">
    <location>
        <position position="1"/>
    </location>
</feature>
<dbReference type="GO" id="GO:0003735">
    <property type="term" value="F:structural constituent of ribosome"/>
    <property type="evidence" value="ECO:0007669"/>
    <property type="project" value="InterPro"/>
</dbReference>
<evidence type="ECO:0000256" key="5">
    <source>
        <dbReference type="ARBA" id="ARBA00035396"/>
    </source>
</evidence>
<comment type="caution">
    <text evidence="7">The sequence shown here is derived from an EMBL/GenBank/DDBJ whole genome shotgun (WGS) entry which is preliminary data.</text>
</comment>
<dbReference type="EMBL" id="VSWD01000012">
    <property type="protein sequence ID" value="KAK3085665.1"/>
    <property type="molecule type" value="Genomic_DNA"/>
</dbReference>
<comment type="similarity">
    <text evidence="1">Belongs to the universal ribosomal protein uL3 family.</text>
</comment>
<evidence type="ECO:0000313" key="8">
    <source>
        <dbReference type="Proteomes" id="UP001186944"/>
    </source>
</evidence>
<evidence type="ECO:0000256" key="1">
    <source>
        <dbReference type="ARBA" id="ARBA00006540"/>
    </source>
</evidence>
<dbReference type="InterPro" id="IPR000597">
    <property type="entry name" value="Ribosomal_uL3"/>
</dbReference>
<dbReference type="Gene3D" id="2.40.30.10">
    <property type="entry name" value="Translation factors"/>
    <property type="match status" value="2"/>
</dbReference>
<dbReference type="InterPro" id="IPR019927">
    <property type="entry name" value="Ribosomal_uL3_bac/org-type"/>
</dbReference>